<evidence type="ECO:0000313" key="3">
    <source>
        <dbReference type="Proteomes" id="UP001178507"/>
    </source>
</evidence>
<organism evidence="2 3">
    <name type="scientific">Effrenium voratum</name>
    <dbReference type="NCBI Taxonomy" id="2562239"/>
    <lineage>
        <taxon>Eukaryota</taxon>
        <taxon>Sar</taxon>
        <taxon>Alveolata</taxon>
        <taxon>Dinophyceae</taxon>
        <taxon>Suessiales</taxon>
        <taxon>Symbiodiniaceae</taxon>
        <taxon>Effrenium</taxon>
    </lineage>
</organism>
<proteinExistence type="predicted"/>
<reference evidence="2" key="1">
    <citation type="submission" date="2023-08" db="EMBL/GenBank/DDBJ databases">
        <authorList>
            <person name="Chen Y."/>
            <person name="Shah S."/>
            <person name="Dougan E. K."/>
            <person name="Thang M."/>
            <person name="Chan C."/>
        </authorList>
    </citation>
    <scope>NUCLEOTIDE SEQUENCE</scope>
</reference>
<feature type="transmembrane region" description="Helical" evidence="1">
    <location>
        <begin position="55"/>
        <end position="76"/>
    </location>
</feature>
<keyword evidence="1" id="KW-0472">Membrane</keyword>
<keyword evidence="3" id="KW-1185">Reference proteome</keyword>
<accession>A0AA36J383</accession>
<protein>
    <submittedName>
        <fullName evidence="2">Uncharacterized protein</fullName>
    </submittedName>
</protein>
<dbReference type="Proteomes" id="UP001178507">
    <property type="component" value="Unassembled WGS sequence"/>
</dbReference>
<evidence type="ECO:0000256" key="1">
    <source>
        <dbReference type="SAM" id="Phobius"/>
    </source>
</evidence>
<comment type="caution">
    <text evidence="2">The sequence shown here is derived from an EMBL/GenBank/DDBJ whole genome shotgun (WGS) entry which is preliminary data.</text>
</comment>
<sequence length="151" mass="16629">MAPRWAYPALFYFLTATTLMSGVGGFLLKLKDFYRPDAYIVEGKPGTGTTPFEIIATYVFGLVYVVPQLGCIHAHFVERTRSARRSACVAPMAYHFMSVYGVLCVFEDGLNPIVAPKSAAAGMHLVFGLLFLLMYALARDDYAAVANDKKN</sequence>
<keyword evidence="1" id="KW-1133">Transmembrane helix</keyword>
<feature type="transmembrane region" description="Helical" evidence="1">
    <location>
        <begin position="9"/>
        <end position="28"/>
    </location>
</feature>
<dbReference type="EMBL" id="CAUJNA010003276">
    <property type="protein sequence ID" value="CAJ1397708.1"/>
    <property type="molecule type" value="Genomic_DNA"/>
</dbReference>
<feature type="transmembrane region" description="Helical" evidence="1">
    <location>
        <begin position="88"/>
        <end position="106"/>
    </location>
</feature>
<gene>
    <name evidence="2" type="ORF">EVOR1521_LOCUS21662</name>
</gene>
<keyword evidence="1" id="KW-0812">Transmembrane</keyword>
<name>A0AA36J383_9DINO</name>
<feature type="transmembrane region" description="Helical" evidence="1">
    <location>
        <begin position="118"/>
        <end position="138"/>
    </location>
</feature>
<evidence type="ECO:0000313" key="2">
    <source>
        <dbReference type="EMBL" id="CAJ1397708.1"/>
    </source>
</evidence>
<dbReference type="AlphaFoldDB" id="A0AA36J383"/>